<gene>
    <name evidence="8" type="ORF">RJ641_021198</name>
</gene>
<evidence type="ECO:0000313" key="9">
    <source>
        <dbReference type="Proteomes" id="UP001370490"/>
    </source>
</evidence>
<dbReference type="PANTHER" id="PTHR47855">
    <property type="entry name" value="OS01G0525701 PROTEIN"/>
    <property type="match status" value="1"/>
</dbReference>
<dbReference type="Pfam" id="PF08137">
    <property type="entry name" value="DVL"/>
    <property type="match status" value="1"/>
</dbReference>
<keyword evidence="6" id="KW-0472">Membrane</keyword>
<keyword evidence="9" id="KW-1185">Reference proteome</keyword>
<dbReference type="GO" id="GO:0048367">
    <property type="term" value="P:shoot system development"/>
    <property type="evidence" value="ECO:0007669"/>
    <property type="project" value="UniProtKB-ARBA"/>
</dbReference>
<dbReference type="GO" id="GO:0008285">
    <property type="term" value="P:negative regulation of cell population proliferation"/>
    <property type="evidence" value="ECO:0007669"/>
    <property type="project" value="InterPro"/>
</dbReference>
<protein>
    <submittedName>
        <fullName evidence="8">DVL protein</fullName>
    </submittedName>
</protein>
<dbReference type="PANTHER" id="PTHR47855:SF4">
    <property type="entry name" value="DVL FAMILY PROTEIN"/>
    <property type="match status" value="1"/>
</dbReference>
<comment type="caution">
    <text evidence="8">The sequence shown here is derived from an EMBL/GenBank/DDBJ whole genome shotgun (WGS) entry which is preliminary data.</text>
</comment>
<dbReference type="AlphaFoldDB" id="A0AAN8YV43"/>
<organism evidence="8 9">
    <name type="scientific">Dillenia turbinata</name>
    <dbReference type="NCBI Taxonomy" id="194707"/>
    <lineage>
        <taxon>Eukaryota</taxon>
        <taxon>Viridiplantae</taxon>
        <taxon>Streptophyta</taxon>
        <taxon>Embryophyta</taxon>
        <taxon>Tracheophyta</taxon>
        <taxon>Spermatophyta</taxon>
        <taxon>Magnoliopsida</taxon>
        <taxon>eudicotyledons</taxon>
        <taxon>Gunneridae</taxon>
        <taxon>Pentapetalae</taxon>
        <taxon>Dilleniales</taxon>
        <taxon>Dilleniaceae</taxon>
        <taxon>Dillenia</taxon>
    </lineage>
</organism>
<reference evidence="8 9" key="1">
    <citation type="submission" date="2023-12" db="EMBL/GenBank/DDBJ databases">
        <title>A high-quality genome assembly for Dillenia turbinata (Dilleniales).</title>
        <authorList>
            <person name="Chanderbali A."/>
        </authorList>
    </citation>
    <scope>NUCLEOTIDE SEQUENCE [LARGE SCALE GENOMIC DNA]</scope>
    <source>
        <strain evidence="8">LSX21</strain>
        <tissue evidence="8">Leaf</tissue>
    </source>
</reference>
<keyword evidence="2" id="KW-0217">Developmental protein</keyword>
<evidence type="ECO:0000256" key="3">
    <source>
        <dbReference type="ARBA" id="ARBA00022475"/>
    </source>
</evidence>
<evidence type="ECO:0000256" key="2">
    <source>
        <dbReference type="ARBA" id="ARBA00022473"/>
    </source>
</evidence>
<dbReference type="GO" id="GO:0005886">
    <property type="term" value="C:plasma membrane"/>
    <property type="evidence" value="ECO:0007669"/>
    <property type="project" value="UniProtKB-SubCell"/>
</dbReference>
<evidence type="ECO:0000313" key="8">
    <source>
        <dbReference type="EMBL" id="KAK6913877.1"/>
    </source>
</evidence>
<keyword evidence="5" id="KW-1133">Transmembrane helix</keyword>
<evidence type="ECO:0000256" key="1">
    <source>
        <dbReference type="ARBA" id="ARBA00004162"/>
    </source>
</evidence>
<name>A0AAN8YV43_9MAGN</name>
<evidence type="ECO:0000256" key="7">
    <source>
        <dbReference type="ARBA" id="ARBA00024340"/>
    </source>
</evidence>
<proteinExistence type="inferred from homology"/>
<evidence type="ECO:0000256" key="4">
    <source>
        <dbReference type="ARBA" id="ARBA00022692"/>
    </source>
</evidence>
<keyword evidence="4" id="KW-0812">Transmembrane</keyword>
<keyword evidence="3" id="KW-1003">Cell membrane</keyword>
<sequence>MYRSDELRYGDDKSGPCLTLSISTNFQKSKRAILVPIEETADYLKVHIDLNPFKDLILDPYAFKIRHVSQWIDPPKPREFPHNVPREVILEAIVQEVDDDVGLATWEDKVHVGSALTRAAMISGRQVQLDCENVSKLKLREEVARDVYTSYASSAMPQKLRQNAAAERHKKANAKEQTVKMARKLRSVESPKFSVWQRCSRYIQEQRGRLYIIWRCTIILLSWQD</sequence>
<dbReference type="InterPro" id="IPR052153">
    <property type="entry name" value="DVL/RTFL_small_peptides"/>
</dbReference>
<accession>A0AAN8YV43</accession>
<dbReference type="EMBL" id="JBAMMX010000026">
    <property type="protein sequence ID" value="KAK6913877.1"/>
    <property type="molecule type" value="Genomic_DNA"/>
</dbReference>
<dbReference type="InterPro" id="IPR012552">
    <property type="entry name" value="DVL"/>
</dbReference>
<dbReference type="Proteomes" id="UP001370490">
    <property type="component" value="Unassembled WGS sequence"/>
</dbReference>
<evidence type="ECO:0000256" key="6">
    <source>
        <dbReference type="ARBA" id="ARBA00023136"/>
    </source>
</evidence>
<evidence type="ECO:0000256" key="5">
    <source>
        <dbReference type="ARBA" id="ARBA00022989"/>
    </source>
</evidence>
<comment type="similarity">
    <text evidence="7">Belongs to the DVL/RTFL small polypeptides family.</text>
</comment>
<comment type="subcellular location">
    <subcellularLocation>
        <location evidence="1">Cell membrane</location>
        <topology evidence="1">Single-pass membrane protein</topology>
    </subcellularLocation>
</comment>